<comment type="cofactor">
    <cofactor evidence="1">
        <name>Mg(2+)</name>
        <dbReference type="ChEBI" id="CHEBI:18420"/>
    </cofactor>
</comment>
<evidence type="ECO:0000259" key="4">
    <source>
        <dbReference type="SMART" id="SM00922"/>
    </source>
</evidence>
<dbReference type="Gene3D" id="3.20.20.120">
    <property type="entry name" value="Enolase-like C-terminal domain"/>
    <property type="match status" value="1"/>
</dbReference>
<dbReference type="InterPro" id="IPR034382">
    <property type="entry name" value="AHGA_cycloisomerase"/>
</dbReference>
<dbReference type="SUPFAM" id="SSF54826">
    <property type="entry name" value="Enolase N-terminal domain-like"/>
    <property type="match status" value="1"/>
</dbReference>
<dbReference type="RefSeq" id="WP_326927291.1">
    <property type="nucleotide sequence ID" value="NZ_CP123443.1"/>
</dbReference>
<dbReference type="InterPro" id="IPR013341">
    <property type="entry name" value="Mandelate_racemase_N_dom"/>
</dbReference>
<evidence type="ECO:0000313" key="6">
    <source>
        <dbReference type="Proteomes" id="UP001228690"/>
    </source>
</evidence>
<dbReference type="SFLD" id="SFLDG00179">
    <property type="entry name" value="mandelate_racemase"/>
    <property type="match status" value="1"/>
</dbReference>
<accession>A0ABY8MIS6</accession>
<dbReference type="SMART" id="SM00922">
    <property type="entry name" value="MR_MLE"/>
    <property type="match status" value="1"/>
</dbReference>
<dbReference type="InterPro" id="IPR018110">
    <property type="entry name" value="Mandel_Rmase/mucon_lact_enz_CS"/>
</dbReference>
<dbReference type="SUPFAM" id="SSF51604">
    <property type="entry name" value="Enolase C-terminal domain-like"/>
    <property type="match status" value="1"/>
</dbReference>
<dbReference type="Proteomes" id="UP001228690">
    <property type="component" value="Chromosome"/>
</dbReference>
<dbReference type="Pfam" id="PF02746">
    <property type="entry name" value="MR_MLE_N"/>
    <property type="match status" value="1"/>
</dbReference>
<gene>
    <name evidence="5" type="ORF">P0082_11560</name>
</gene>
<evidence type="ECO:0000256" key="2">
    <source>
        <dbReference type="ARBA" id="ARBA00022723"/>
    </source>
</evidence>
<evidence type="ECO:0000256" key="1">
    <source>
        <dbReference type="ARBA" id="ARBA00001946"/>
    </source>
</evidence>
<proteinExistence type="predicted"/>
<dbReference type="PROSITE" id="PS00909">
    <property type="entry name" value="MR_MLE_2"/>
    <property type="match status" value="1"/>
</dbReference>
<dbReference type="EMBL" id="CP123443">
    <property type="protein sequence ID" value="WGK69103.1"/>
    <property type="molecule type" value="Genomic_DNA"/>
</dbReference>
<dbReference type="Pfam" id="PF13378">
    <property type="entry name" value="MR_MLE_C"/>
    <property type="match status" value="1"/>
</dbReference>
<dbReference type="InterPro" id="IPR029017">
    <property type="entry name" value="Enolase-like_N"/>
</dbReference>
<name>A0ABY8MIS6_9SPIO</name>
<dbReference type="InterPro" id="IPR029065">
    <property type="entry name" value="Enolase_C-like"/>
</dbReference>
<keyword evidence="6" id="KW-1185">Reference proteome</keyword>
<dbReference type="InterPro" id="IPR036849">
    <property type="entry name" value="Enolase-like_C_sf"/>
</dbReference>
<keyword evidence="2" id="KW-0479">Metal-binding</keyword>
<dbReference type="InterPro" id="IPR046945">
    <property type="entry name" value="RHMD-like"/>
</dbReference>
<dbReference type="Gene3D" id="3.30.390.10">
    <property type="entry name" value="Enolase-like, N-terminal domain"/>
    <property type="match status" value="1"/>
</dbReference>
<dbReference type="InterPro" id="IPR013342">
    <property type="entry name" value="Mandelate_racemase_C"/>
</dbReference>
<dbReference type="CDD" id="cd03316">
    <property type="entry name" value="MR_like"/>
    <property type="match status" value="1"/>
</dbReference>
<reference evidence="5 6" key="1">
    <citation type="submission" date="2023-04" db="EMBL/GenBank/DDBJ databases">
        <title>Spirochaete genome identified in red abalone sample constitutes a novel genus.</title>
        <authorList>
            <person name="Sharma S.P."/>
            <person name="Purcell C.M."/>
            <person name="Hyde J.R."/>
            <person name="Severin A.J."/>
        </authorList>
    </citation>
    <scope>NUCLEOTIDE SEQUENCE [LARGE SCALE GENOMIC DNA]</scope>
    <source>
        <strain evidence="5 6">SP-2023</strain>
    </source>
</reference>
<evidence type="ECO:0000313" key="5">
    <source>
        <dbReference type="EMBL" id="WGK69103.1"/>
    </source>
</evidence>
<feature type="domain" description="Mandelate racemase/muconate lactonizing enzyme C-terminal" evidence="4">
    <location>
        <begin position="149"/>
        <end position="246"/>
    </location>
</feature>
<dbReference type="PANTHER" id="PTHR13794">
    <property type="entry name" value="ENOLASE SUPERFAMILY, MANDELATE RACEMASE"/>
    <property type="match status" value="1"/>
</dbReference>
<sequence>MKSRTIAEIRTSYYRIPLQRVLVDALHGDHTYFELIVTRVFLEDGSEGVGYTYTGGKGGKAIYAMIQADLQPVLIGQEACCIEKLWTAMQRHVHYVGRGGVEAFAIAALDIAMWDLQAQQARMPLWKLLGGANPKVRAYAGAIDLNFSLEELAENNRNYLEQGFRAVKIKLGKERIEEDIARVEAVRCCIGKDILLMIDANTGWSVERAIKVEKQLRSFDVFWIEEPLIPDDIAGYARIADKSRTPLAAGENFHSIYEFRQMLQYGKIDFPQPDASNISGITGWLKVAQLAQAYNLPVSSHGMHELHVSLLAAMPHAGYLEVHSFPIDEYTDRPMRLQDGVATPPDTPGHGVKFRREKLEPHEVKIVL</sequence>
<organism evidence="5 6">
    <name type="scientific">Candidatus Haliotispira prima</name>
    <dbReference type="NCBI Taxonomy" id="3034016"/>
    <lineage>
        <taxon>Bacteria</taxon>
        <taxon>Pseudomonadati</taxon>
        <taxon>Spirochaetota</taxon>
        <taxon>Spirochaetia</taxon>
        <taxon>Spirochaetales</taxon>
        <taxon>Spirochaetaceae</taxon>
        <taxon>Candidatus Haliotispira</taxon>
    </lineage>
</organism>
<dbReference type="PANTHER" id="PTHR13794:SF58">
    <property type="entry name" value="MITOCHONDRIAL ENOLASE SUPERFAMILY MEMBER 1"/>
    <property type="match status" value="1"/>
</dbReference>
<keyword evidence="3" id="KW-0460">Magnesium</keyword>
<dbReference type="SFLD" id="SFLDF00557">
    <property type="entry name" value="3_6-anhydro-alpha-L-galactonat"/>
    <property type="match status" value="1"/>
</dbReference>
<evidence type="ECO:0000256" key="3">
    <source>
        <dbReference type="ARBA" id="ARBA00022842"/>
    </source>
</evidence>
<protein>
    <submittedName>
        <fullName evidence="5">Mandelate racemase/muconate lactonizing enzyme family protein</fullName>
    </submittedName>
</protein>
<dbReference type="SFLD" id="SFLDS00001">
    <property type="entry name" value="Enolase"/>
    <property type="match status" value="1"/>
</dbReference>